<dbReference type="RefSeq" id="WP_349116022.1">
    <property type="nucleotide sequence ID" value="NZ_JBBNFM010000005.1"/>
</dbReference>
<dbReference type="PANTHER" id="PTHR42811">
    <property type="entry name" value="SERINE ACETYLTRANSFERASE"/>
    <property type="match status" value="1"/>
</dbReference>
<dbReference type="PIRSF" id="PIRSF000441">
    <property type="entry name" value="CysE"/>
    <property type="match status" value="1"/>
</dbReference>
<dbReference type="PROSITE" id="PS00101">
    <property type="entry name" value="HEXAPEP_TRANSFERASES"/>
    <property type="match status" value="1"/>
</dbReference>
<keyword evidence="5" id="KW-0012">Acyltransferase</keyword>
<accession>A0ABV1EHX6</accession>
<keyword evidence="3" id="KW-0808">Transferase</keyword>
<dbReference type="SUPFAM" id="SSF51161">
    <property type="entry name" value="Trimeric LpxA-like enzymes"/>
    <property type="match status" value="1"/>
</dbReference>
<dbReference type="InterPro" id="IPR018357">
    <property type="entry name" value="Hexapep_transf_CS"/>
</dbReference>
<dbReference type="EMBL" id="JBBNFM010000005">
    <property type="protein sequence ID" value="MEQ2454192.1"/>
    <property type="molecule type" value="Genomic_DNA"/>
</dbReference>
<dbReference type="CDD" id="cd03354">
    <property type="entry name" value="LbH_SAT"/>
    <property type="match status" value="1"/>
</dbReference>
<evidence type="ECO:0000256" key="2">
    <source>
        <dbReference type="ARBA" id="ARBA00018522"/>
    </source>
</evidence>
<comment type="similarity">
    <text evidence="1">Belongs to the transferase hexapeptide repeat family.</text>
</comment>
<dbReference type="InterPro" id="IPR005881">
    <property type="entry name" value="Ser_O-AcTrfase"/>
</dbReference>
<evidence type="ECO:0000256" key="4">
    <source>
        <dbReference type="ARBA" id="ARBA00022737"/>
    </source>
</evidence>
<reference evidence="6 7" key="1">
    <citation type="submission" date="2024-04" db="EMBL/GenBank/DDBJ databases">
        <title>Human intestinal bacterial collection.</title>
        <authorList>
            <person name="Pauvert C."/>
            <person name="Hitch T.C.A."/>
            <person name="Clavel T."/>
        </authorList>
    </citation>
    <scope>NUCLEOTIDE SEQUENCE [LARGE SCALE GENOMIC DNA]</scope>
    <source>
        <strain evidence="6 7">CLA-AA-H141</strain>
    </source>
</reference>
<evidence type="ECO:0000313" key="6">
    <source>
        <dbReference type="EMBL" id="MEQ2454192.1"/>
    </source>
</evidence>
<proteinExistence type="inferred from homology"/>
<dbReference type="Gene3D" id="2.160.10.10">
    <property type="entry name" value="Hexapeptide repeat proteins"/>
    <property type="match status" value="1"/>
</dbReference>
<keyword evidence="7" id="KW-1185">Reference proteome</keyword>
<sequence>MNILWKWAHALINRDGGVLQKIGRFLDILEHILFANSISAKASIGAGTYFYHRGLGCVVHPKCIIGEKCTIFQHVTLGSKWSGGINEGGAPVIGNHVMIGAGACVLGNVTIGDNAVIGANAVVTHDVPPNVVVAGNPSRIIKEKSNE</sequence>
<gene>
    <name evidence="6" type="ORF">AAAT04_09095</name>
</gene>
<dbReference type="Proteomes" id="UP001482186">
    <property type="component" value="Unassembled WGS sequence"/>
</dbReference>
<evidence type="ECO:0000256" key="3">
    <source>
        <dbReference type="ARBA" id="ARBA00022679"/>
    </source>
</evidence>
<evidence type="ECO:0000256" key="5">
    <source>
        <dbReference type="ARBA" id="ARBA00023315"/>
    </source>
</evidence>
<evidence type="ECO:0000256" key="1">
    <source>
        <dbReference type="ARBA" id="ARBA00007274"/>
    </source>
</evidence>
<name>A0ABV1EHX6_9FIRM</name>
<organism evidence="6 7">
    <name type="scientific">Coprococcus ammoniilyticus</name>
    <dbReference type="NCBI Taxonomy" id="2981785"/>
    <lineage>
        <taxon>Bacteria</taxon>
        <taxon>Bacillati</taxon>
        <taxon>Bacillota</taxon>
        <taxon>Clostridia</taxon>
        <taxon>Lachnospirales</taxon>
        <taxon>Lachnospiraceae</taxon>
        <taxon>Coprococcus</taxon>
    </lineage>
</organism>
<evidence type="ECO:0000313" key="7">
    <source>
        <dbReference type="Proteomes" id="UP001482186"/>
    </source>
</evidence>
<dbReference type="InterPro" id="IPR011004">
    <property type="entry name" value="Trimer_LpxA-like_sf"/>
</dbReference>
<comment type="caution">
    <text evidence="6">The sequence shown here is derived from an EMBL/GenBank/DDBJ whole genome shotgun (WGS) entry which is preliminary data.</text>
</comment>
<protein>
    <recommendedName>
        <fullName evidence="2">Serine acetyltransferase</fullName>
    </recommendedName>
</protein>
<dbReference type="InterPro" id="IPR001451">
    <property type="entry name" value="Hexapep"/>
</dbReference>
<dbReference type="InterPro" id="IPR045304">
    <property type="entry name" value="LbH_SAT"/>
</dbReference>
<dbReference type="Pfam" id="PF00132">
    <property type="entry name" value="Hexapep"/>
    <property type="match status" value="1"/>
</dbReference>
<keyword evidence="4" id="KW-0677">Repeat</keyword>